<dbReference type="PANTHER" id="PTHR47197">
    <property type="entry name" value="PROTEIN NIRF"/>
    <property type="match status" value="1"/>
</dbReference>
<evidence type="ECO:0000313" key="3">
    <source>
        <dbReference type="Proteomes" id="UP000239494"/>
    </source>
</evidence>
<dbReference type="PANTHER" id="PTHR47197:SF3">
    <property type="entry name" value="DIHYDRO-HEME D1 DEHYDROGENASE"/>
    <property type="match status" value="1"/>
</dbReference>
<sequence>MPVLDRSRRSTTVLAVAAVVSALVATPAASAAPVGRVLGYVANNGGGVSVIDTADNSITRTVTDNAGSSPYTADVAFDGTRGYVTNLSDNTLSVIDAPTNSVDTRIPVGSKPAGVVVAPDGGFVYVTNYGDGTLSVVDVATLSVVKTVNVGPSPDGVAISPDGKTVYVANDVTGPTTLTVVDATTNTVTASVYTGSRPSSLAVSPDGSRLLVVNKNSEDVAVVDTASKSVLRIVTVNQVPYGVDITADGKRAYVTNSGSNTVSVLNLENVGNPNVSVVDGAPIPVGGRPIGLALTPDDGKVYVTNFTSGTVSVIDTATRAVTATIPVGEKPVGVAVHFVPAAATVLTGGSAKLAITLPSVLSVKSIDARLTEQHTGAPVVGETVVFRTVEGNPLCTAITDATGTARCDSASGLLVTVGVLLKGYTASFPGTNAYTSSVAHGTTTLL</sequence>
<feature type="signal peptide" evidence="1">
    <location>
        <begin position="1"/>
        <end position="31"/>
    </location>
</feature>
<dbReference type="InterPro" id="IPR051200">
    <property type="entry name" value="Host-pathogen_enzymatic-act"/>
</dbReference>
<dbReference type="Proteomes" id="UP000239494">
    <property type="component" value="Unassembled WGS sequence"/>
</dbReference>
<keyword evidence="1" id="KW-0732">Signal</keyword>
<keyword evidence="3" id="KW-1185">Reference proteome</keyword>
<gene>
    <name evidence="2" type="ORF">CLV43_106452</name>
</gene>
<dbReference type="OrthoDB" id="3966221at2"/>
<dbReference type="Gene3D" id="2.130.10.10">
    <property type="entry name" value="YVTN repeat-like/Quinoprotein amine dehydrogenase"/>
    <property type="match status" value="3"/>
</dbReference>
<protein>
    <submittedName>
        <fullName evidence="2">YVTN family beta-propeller protein</fullName>
    </submittedName>
</protein>
<accession>A0A2T0T506</accession>
<name>A0A2T0T506_9PSEU</name>
<feature type="chain" id="PRO_5015518627" evidence="1">
    <location>
        <begin position="32"/>
        <end position="446"/>
    </location>
</feature>
<reference evidence="2 3" key="1">
    <citation type="submission" date="2018-03" db="EMBL/GenBank/DDBJ databases">
        <title>Genomic Encyclopedia of Archaeal and Bacterial Type Strains, Phase II (KMG-II): from individual species to whole genera.</title>
        <authorList>
            <person name="Goeker M."/>
        </authorList>
    </citation>
    <scope>NUCLEOTIDE SEQUENCE [LARGE SCALE GENOMIC DNA]</scope>
    <source>
        <strain evidence="2 3">DSM 44720</strain>
    </source>
</reference>
<dbReference type="InterPro" id="IPR011964">
    <property type="entry name" value="YVTN_b-propeller_repeat"/>
</dbReference>
<organism evidence="2 3">
    <name type="scientific">Umezawaea tangerina</name>
    <dbReference type="NCBI Taxonomy" id="84725"/>
    <lineage>
        <taxon>Bacteria</taxon>
        <taxon>Bacillati</taxon>
        <taxon>Actinomycetota</taxon>
        <taxon>Actinomycetes</taxon>
        <taxon>Pseudonocardiales</taxon>
        <taxon>Pseudonocardiaceae</taxon>
        <taxon>Umezawaea</taxon>
    </lineage>
</organism>
<evidence type="ECO:0000313" key="2">
    <source>
        <dbReference type="EMBL" id="PRY40711.1"/>
    </source>
</evidence>
<dbReference type="AlphaFoldDB" id="A0A2T0T506"/>
<comment type="caution">
    <text evidence="2">The sequence shown here is derived from an EMBL/GenBank/DDBJ whole genome shotgun (WGS) entry which is preliminary data.</text>
</comment>
<dbReference type="EMBL" id="PVTF01000006">
    <property type="protein sequence ID" value="PRY40711.1"/>
    <property type="molecule type" value="Genomic_DNA"/>
</dbReference>
<evidence type="ECO:0000256" key="1">
    <source>
        <dbReference type="SAM" id="SignalP"/>
    </source>
</evidence>
<dbReference type="InterPro" id="IPR015943">
    <property type="entry name" value="WD40/YVTN_repeat-like_dom_sf"/>
</dbReference>
<dbReference type="RefSeq" id="WP_106189221.1">
    <property type="nucleotide sequence ID" value="NZ_PVTF01000006.1"/>
</dbReference>
<dbReference type="InterPro" id="IPR011045">
    <property type="entry name" value="N2O_reductase_N"/>
</dbReference>
<dbReference type="SUPFAM" id="SSF50974">
    <property type="entry name" value="Nitrous oxide reductase, N-terminal domain"/>
    <property type="match status" value="1"/>
</dbReference>
<dbReference type="NCBIfam" id="TIGR02276">
    <property type="entry name" value="beta_rpt_yvtn"/>
    <property type="match status" value="5"/>
</dbReference>
<dbReference type="Pfam" id="PF02239">
    <property type="entry name" value="Cytochrom_D1"/>
    <property type="match status" value="1"/>
</dbReference>
<proteinExistence type="predicted"/>